<dbReference type="EMBL" id="JYNV01000291">
    <property type="protein sequence ID" value="KZM19431.1"/>
    <property type="molecule type" value="Genomic_DNA"/>
</dbReference>
<protein>
    <recommendedName>
        <fullName evidence="1">Heterokaryon incompatibility domain-containing protein</fullName>
    </recommendedName>
</protein>
<gene>
    <name evidence="2" type="ORF">ST47_g9417</name>
</gene>
<evidence type="ECO:0000313" key="2">
    <source>
        <dbReference type="EMBL" id="KZM19431.1"/>
    </source>
</evidence>
<reference evidence="2 3" key="1">
    <citation type="journal article" date="2016" name="Sci. Rep.">
        <title>Draft genome sequencing and secretome analysis of fungal phytopathogen Ascochyta rabiei provides insight into the necrotrophic effector repertoire.</title>
        <authorList>
            <person name="Verma S."/>
            <person name="Gazara R.K."/>
            <person name="Nizam S."/>
            <person name="Parween S."/>
            <person name="Chattopadhyay D."/>
            <person name="Verma P.K."/>
        </authorList>
    </citation>
    <scope>NUCLEOTIDE SEQUENCE [LARGE SCALE GENOMIC DNA]</scope>
    <source>
        <strain evidence="2 3">ArDII</strain>
    </source>
</reference>
<dbReference type="STRING" id="5454.A0A162XAA0"/>
<feature type="domain" description="Heterokaryon incompatibility" evidence="1">
    <location>
        <begin position="178"/>
        <end position="316"/>
    </location>
</feature>
<dbReference type="PANTHER" id="PTHR33112">
    <property type="entry name" value="DOMAIN PROTEIN, PUTATIVE-RELATED"/>
    <property type="match status" value="1"/>
</dbReference>
<comment type="caution">
    <text evidence="2">The sequence shown here is derived from an EMBL/GenBank/DDBJ whole genome shotgun (WGS) entry which is preliminary data.</text>
</comment>
<dbReference type="Proteomes" id="UP000076837">
    <property type="component" value="Unassembled WGS sequence"/>
</dbReference>
<keyword evidence="3" id="KW-1185">Reference proteome</keyword>
<dbReference type="PANTHER" id="PTHR33112:SF16">
    <property type="entry name" value="HETEROKARYON INCOMPATIBILITY DOMAIN-CONTAINING PROTEIN"/>
    <property type="match status" value="1"/>
</dbReference>
<dbReference type="InterPro" id="IPR010730">
    <property type="entry name" value="HET"/>
</dbReference>
<dbReference type="AlphaFoldDB" id="A0A162XAA0"/>
<organism evidence="2 3">
    <name type="scientific">Didymella rabiei</name>
    <name type="common">Chickpea ascochyta blight fungus</name>
    <name type="synonym">Mycosphaerella rabiei</name>
    <dbReference type="NCBI Taxonomy" id="5454"/>
    <lineage>
        <taxon>Eukaryota</taxon>
        <taxon>Fungi</taxon>
        <taxon>Dikarya</taxon>
        <taxon>Ascomycota</taxon>
        <taxon>Pezizomycotina</taxon>
        <taxon>Dothideomycetes</taxon>
        <taxon>Pleosporomycetidae</taxon>
        <taxon>Pleosporales</taxon>
        <taxon>Pleosporineae</taxon>
        <taxon>Didymellaceae</taxon>
        <taxon>Ascochyta</taxon>
    </lineage>
</organism>
<proteinExistence type="predicted"/>
<sequence length="690" mass="79101">MDQRQEVVKSGGGIEDITHHFWKSNLRRAAEKGCRICAAVWQHWVRTPISAPALLGFWQPVTSYTWSRDGQRLEISSKPAGWFLTTSDKFVFRVFDIQENELQWRSINRTIDLCTWSPRIIERAKLWLLDCISNHERCTSSLQDKIYLPTRLVRIAQEARKLKLSLYQTGANTEKIRYATLSHCWGNIKGGQLIAENYDDYVSDIPTQSLPLNFRHAVRIAADLGLEFIWIDSLCIVQGSKKDWDHEAPTMRSIYANSVCNIAATDASDSTQGLIFKRDPIAILPSAFGKDRSAFLSNETDLFDHPLYRRAWVMQELLLAPRTLHFSRAQVHWSCNTAKASEVYPSINFDWTAGQIDHHPARNFSVLHGSSQSTILNARMLETQFKAMLGYDQTEIAQFPSNNAESRSVLYPRADSSVARVSHYGKVRSFGRHPFNQWAALVESYTKMNITMSSDRPIALHGVVTLLTPYLGQFIGGVWRTFLPMELLWETRITSWRPRTYQAPSWSWLSVEGPITYSRCFRHHPGQTFIATITDMHIEYDENNMIVATPPAWLRIRGKLAKAYWEGQGFRYIHKAKGVPVIREVCPAQATQEPEGEEASFFFDDARYAPRLFFDEYQDRYHLDEDIYLLAIRHAFPEGDVDKVGSVDGLVLRRSEGLSHFTRVGIFSDAHCLQLLPFFDCLSESEIVIV</sequence>
<accession>A0A162XAA0</accession>
<name>A0A162XAA0_DIDRA</name>
<evidence type="ECO:0000313" key="3">
    <source>
        <dbReference type="Proteomes" id="UP000076837"/>
    </source>
</evidence>
<dbReference type="Pfam" id="PF06985">
    <property type="entry name" value="HET"/>
    <property type="match status" value="1"/>
</dbReference>
<evidence type="ECO:0000259" key="1">
    <source>
        <dbReference type="Pfam" id="PF06985"/>
    </source>
</evidence>